<evidence type="ECO:0000313" key="2">
    <source>
        <dbReference type="EMBL" id="TCU59087.1"/>
    </source>
</evidence>
<dbReference type="AlphaFoldDB" id="A0A4R3TDJ3"/>
<dbReference type="Pfam" id="PF01979">
    <property type="entry name" value="Amidohydro_1"/>
    <property type="match status" value="1"/>
</dbReference>
<feature type="domain" description="Amidohydrolase-related" evidence="1">
    <location>
        <begin position="168"/>
        <end position="234"/>
    </location>
</feature>
<comment type="caution">
    <text evidence="2">The sequence shown here is derived from an EMBL/GenBank/DDBJ whole genome shotgun (WGS) entry which is preliminary data.</text>
</comment>
<proteinExistence type="predicted"/>
<keyword evidence="3" id="KW-1185">Reference proteome</keyword>
<sequence length="242" mass="27752">MKKKATLLITNLEKIYTMQTIKQKDVIYSHAYLAMHHDVILEIGEGSYTHLLDKDTRILEGRSHFAIPAFIETDAVYPACDEWNKTRKLQEYRMQYMQHGVLTMAMDSHAQSFLEMDIVPKQALTYPILYGNAIIKASTKYTKKRFCISTRDNHFIMQDPLLLAQLLHIKQGMDALLLLKALTCYPAKALQLPHVGVLKKGKQADILICHGNSLSHLFQGLYENHITQIVKKGVRIYPNLLI</sequence>
<dbReference type="EMBL" id="SMBP01000011">
    <property type="protein sequence ID" value="TCU59087.1"/>
    <property type="molecule type" value="Genomic_DNA"/>
</dbReference>
<protein>
    <submittedName>
        <fullName evidence="2">Amidohydrolase family protein</fullName>
    </submittedName>
</protein>
<dbReference type="Gene3D" id="2.30.40.10">
    <property type="entry name" value="Urease, subunit C, domain 1"/>
    <property type="match status" value="1"/>
</dbReference>
<dbReference type="SUPFAM" id="SSF51338">
    <property type="entry name" value="Composite domain of metallo-dependent hydrolases"/>
    <property type="match status" value="1"/>
</dbReference>
<dbReference type="GeneID" id="73795915"/>
<reference evidence="2 3" key="1">
    <citation type="submission" date="2019-03" db="EMBL/GenBank/DDBJ databases">
        <title>Genomic Encyclopedia of Type Strains, Phase IV (KMG-IV): sequencing the most valuable type-strain genomes for metagenomic binning, comparative biology and taxonomic classification.</title>
        <authorList>
            <person name="Goeker M."/>
        </authorList>
    </citation>
    <scope>NUCLEOTIDE SEQUENCE [LARGE SCALE GENOMIC DNA]</scope>
    <source>
        <strain evidence="2 3">DSM 29481</strain>
    </source>
</reference>
<dbReference type="InterPro" id="IPR006680">
    <property type="entry name" value="Amidohydro-rel"/>
</dbReference>
<evidence type="ECO:0000313" key="3">
    <source>
        <dbReference type="Proteomes" id="UP000295773"/>
    </source>
</evidence>
<dbReference type="Proteomes" id="UP000295773">
    <property type="component" value="Unassembled WGS sequence"/>
</dbReference>
<gene>
    <name evidence="2" type="ORF">EDD61_11115</name>
</gene>
<keyword evidence="2" id="KW-0378">Hydrolase</keyword>
<dbReference type="Gene3D" id="3.20.20.140">
    <property type="entry name" value="Metal-dependent hydrolases"/>
    <property type="match status" value="1"/>
</dbReference>
<dbReference type="RefSeq" id="WP_008687890.1">
    <property type="nucleotide sequence ID" value="NZ_AP024510.1"/>
</dbReference>
<evidence type="ECO:0000259" key="1">
    <source>
        <dbReference type="Pfam" id="PF01979"/>
    </source>
</evidence>
<name>A0A4R3TDJ3_9FIRM</name>
<organism evidence="2 3">
    <name type="scientific">Longicatena caecimuris</name>
    <dbReference type="NCBI Taxonomy" id="1796635"/>
    <lineage>
        <taxon>Bacteria</taxon>
        <taxon>Bacillati</taxon>
        <taxon>Bacillota</taxon>
        <taxon>Erysipelotrichia</taxon>
        <taxon>Erysipelotrichales</taxon>
        <taxon>Erysipelotrichaceae</taxon>
        <taxon>Longicatena</taxon>
    </lineage>
</organism>
<accession>A0A4R3TDJ3</accession>
<dbReference type="InterPro" id="IPR011059">
    <property type="entry name" value="Metal-dep_hydrolase_composite"/>
</dbReference>
<dbReference type="GO" id="GO:0016810">
    <property type="term" value="F:hydrolase activity, acting on carbon-nitrogen (but not peptide) bonds"/>
    <property type="evidence" value="ECO:0007669"/>
    <property type="project" value="InterPro"/>
</dbReference>